<comment type="caution">
    <text evidence="1">The sequence shown here is derived from an EMBL/GenBank/DDBJ whole genome shotgun (WGS) entry which is preliminary data.</text>
</comment>
<reference evidence="1 2" key="1">
    <citation type="submission" date="2018-04" db="EMBL/GenBank/DDBJ databases">
        <title>The genome of golden apple snail Pomacea canaliculata provides insight into stress tolerance and invasive adaptation.</title>
        <authorList>
            <person name="Liu C."/>
            <person name="Liu B."/>
            <person name="Ren Y."/>
            <person name="Zhang Y."/>
            <person name="Wang H."/>
            <person name="Li S."/>
            <person name="Jiang F."/>
            <person name="Yin L."/>
            <person name="Zhang G."/>
            <person name="Qian W."/>
            <person name="Fan W."/>
        </authorList>
    </citation>
    <scope>NUCLEOTIDE SEQUENCE [LARGE SCALE GENOMIC DNA]</scope>
    <source>
        <strain evidence="1">SZHN2017</strain>
        <tissue evidence="1">Muscle</tissue>
    </source>
</reference>
<protein>
    <submittedName>
        <fullName evidence="1">Uncharacterized protein</fullName>
    </submittedName>
</protein>
<keyword evidence="2" id="KW-1185">Reference proteome</keyword>
<dbReference type="AlphaFoldDB" id="A0A2T7NJP7"/>
<gene>
    <name evidence="1" type="ORF">C0Q70_19562</name>
</gene>
<sequence>MSGIVSELRLHGFPAAVPVGRSEHLVQELQQLADNEDLFYFLFRLMLLAAPRRAACRRTRPRDYRVLSPPWGGFVTAKGQRGSSEDRCYKF</sequence>
<dbReference type="EMBL" id="PZQS01000012">
    <property type="protein sequence ID" value="PVD21389.1"/>
    <property type="molecule type" value="Genomic_DNA"/>
</dbReference>
<name>A0A2T7NJP7_POMCA</name>
<evidence type="ECO:0000313" key="2">
    <source>
        <dbReference type="Proteomes" id="UP000245119"/>
    </source>
</evidence>
<evidence type="ECO:0000313" key="1">
    <source>
        <dbReference type="EMBL" id="PVD21389.1"/>
    </source>
</evidence>
<organism evidence="1 2">
    <name type="scientific">Pomacea canaliculata</name>
    <name type="common">Golden apple snail</name>
    <dbReference type="NCBI Taxonomy" id="400727"/>
    <lineage>
        <taxon>Eukaryota</taxon>
        <taxon>Metazoa</taxon>
        <taxon>Spiralia</taxon>
        <taxon>Lophotrochozoa</taxon>
        <taxon>Mollusca</taxon>
        <taxon>Gastropoda</taxon>
        <taxon>Caenogastropoda</taxon>
        <taxon>Architaenioglossa</taxon>
        <taxon>Ampullarioidea</taxon>
        <taxon>Ampullariidae</taxon>
        <taxon>Pomacea</taxon>
    </lineage>
</organism>
<accession>A0A2T7NJP7</accession>
<dbReference type="Proteomes" id="UP000245119">
    <property type="component" value="Linkage Group LG12"/>
</dbReference>
<proteinExistence type="predicted"/>